<dbReference type="Pfam" id="PF00916">
    <property type="entry name" value="Sulfate_transp"/>
    <property type="match status" value="1"/>
</dbReference>
<dbReference type="GO" id="GO:0016020">
    <property type="term" value="C:membrane"/>
    <property type="evidence" value="ECO:0007669"/>
    <property type="project" value="UniProtKB-SubCell"/>
</dbReference>
<feature type="transmembrane region" description="Helical" evidence="6">
    <location>
        <begin position="364"/>
        <end position="381"/>
    </location>
</feature>
<comment type="subcellular location">
    <subcellularLocation>
        <location evidence="1">Membrane</location>
        <topology evidence="1">Multi-pass membrane protein</topology>
    </subcellularLocation>
</comment>
<dbReference type="EMBL" id="WIXP02000001">
    <property type="protein sequence ID" value="KAF6216287.1"/>
    <property type="molecule type" value="Genomic_DNA"/>
</dbReference>
<evidence type="ECO:0000256" key="3">
    <source>
        <dbReference type="ARBA" id="ARBA00022989"/>
    </source>
</evidence>
<proteinExistence type="predicted"/>
<feature type="transmembrane region" description="Helical" evidence="6">
    <location>
        <begin position="307"/>
        <end position="329"/>
    </location>
</feature>
<dbReference type="AlphaFoldDB" id="A0A8S9Y4V7"/>
<evidence type="ECO:0000256" key="5">
    <source>
        <dbReference type="SAM" id="MobiDB-lite"/>
    </source>
</evidence>
<evidence type="ECO:0000256" key="1">
    <source>
        <dbReference type="ARBA" id="ARBA00004141"/>
    </source>
</evidence>
<organism evidence="8 9">
    <name type="scientific">Apolygus lucorum</name>
    <name type="common">Small green plant bug</name>
    <name type="synonym">Lygocoris lucorum</name>
    <dbReference type="NCBI Taxonomy" id="248454"/>
    <lineage>
        <taxon>Eukaryota</taxon>
        <taxon>Metazoa</taxon>
        <taxon>Ecdysozoa</taxon>
        <taxon>Arthropoda</taxon>
        <taxon>Hexapoda</taxon>
        <taxon>Insecta</taxon>
        <taxon>Pterygota</taxon>
        <taxon>Neoptera</taxon>
        <taxon>Paraneoptera</taxon>
        <taxon>Hemiptera</taxon>
        <taxon>Heteroptera</taxon>
        <taxon>Panheteroptera</taxon>
        <taxon>Cimicomorpha</taxon>
        <taxon>Miridae</taxon>
        <taxon>Mirini</taxon>
        <taxon>Apolygus</taxon>
    </lineage>
</organism>
<evidence type="ECO:0000256" key="6">
    <source>
        <dbReference type="SAM" id="Phobius"/>
    </source>
</evidence>
<keyword evidence="4 6" id="KW-0472">Membrane</keyword>
<evidence type="ECO:0000313" key="8">
    <source>
        <dbReference type="EMBL" id="KAF6216287.1"/>
    </source>
</evidence>
<comment type="caution">
    <text evidence="8">The sequence shown here is derived from an EMBL/GenBank/DDBJ whole genome shotgun (WGS) entry which is preliminary data.</text>
</comment>
<dbReference type="InterPro" id="IPR011547">
    <property type="entry name" value="SLC26A/SulP_dom"/>
</dbReference>
<dbReference type="Proteomes" id="UP000466442">
    <property type="component" value="Linkage Group LG1"/>
</dbReference>
<keyword evidence="3 6" id="KW-1133">Transmembrane helix</keyword>
<accession>A0A8S9Y4V7</accession>
<dbReference type="PANTHER" id="PTHR11814">
    <property type="entry name" value="SULFATE TRANSPORTER"/>
    <property type="match status" value="1"/>
</dbReference>
<dbReference type="InterPro" id="IPR001902">
    <property type="entry name" value="SLC26A/SulP_fam"/>
</dbReference>
<keyword evidence="9" id="KW-1185">Reference proteome</keyword>
<feature type="compositionally biased region" description="Polar residues" evidence="5">
    <location>
        <begin position="37"/>
        <end position="49"/>
    </location>
</feature>
<evidence type="ECO:0000313" key="9">
    <source>
        <dbReference type="Proteomes" id="UP000466442"/>
    </source>
</evidence>
<evidence type="ECO:0000256" key="2">
    <source>
        <dbReference type="ARBA" id="ARBA00022692"/>
    </source>
</evidence>
<evidence type="ECO:0000259" key="7">
    <source>
        <dbReference type="Pfam" id="PF00916"/>
    </source>
</evidence>
<protein>
    <recommendedName>
        <fullName evidence="7">SLC26A/SulP transporter domain-containing protein</fullName>
    </recommendedName>
</protein>
<gene>
    <name evidence="8" type="ORF">GE061_000627</name>
</gene>
<reference evidence="8" key="1">
    <citation type="journal article" date="2021" name="Mol. Ecol. Resour.">
        <title>Apolygus lucorum genome provides insights into omnivorousness and mesophyll feeding.</title>
        <authorList>
            <person name="Liu Y."/>
            <person name="Liu H."/>
            <person name="Wang H."/>
            <person name="Huang T."/>
            <person name="Liu B."/>
            <person name="Yang B."/>
            <person name="Yin L."/>
            <person name="Li B."/>
            <person name="Zhang Y."/>
            <person name="Zhang S."/>
            <person name="Jiang F."/>
            <person name="Zhang X."/>
            <person name="Ren Y."/>
            <person name="Wang B."/>
            <person name="Wang S."/>
            <person name="Lu Y."/>
            <person name="Wu K."/>
            <person name="Fan W."/>
            <person name="Wang G."/>
        </authorList>
    </citation>
    <scope>NUCLEOTIDE SEQUENCE</scope>
    <source>
        <strain evidence="8">12Hb</strain>
    </source>
</reference>
<feature type="transmembrane region" description="Helical" evidence="6">
    <location>
        <begin position="216"/>
        <end position="233"/>
    </location>
</feature>
<feature type="transmembrane region" description="Helical" evidence="6">
    <location>
        <begin position="240"/>
        <end position="259"/>
    </location>
</feature>
<feature type="region of interest" description="Disordered" evidence="5">
    <location>
        <begin position="37"/>
        <end position="61"/>
    </location>
</feature>
<feature type="domain" description="SLC26A/SulP transporter" evidence="7">
    <location>
        <begin position="186"/>
        <end position="443"/>
    </location>
</feature>
<keyword evidence="2 6" id="KW-0812">Transmembrane</keyword>
<dbReference type="OrthoDB" id="288203at2759"/>
<dbReference type="GO" id="GO:0055085">
    <property type="term" value="P:transmembrane transport"/>
    <property type="evidence" value="ECO:0007669"/>
    <property type="project" value="InterPro"/>
</dbReference>
<sequence>MDAGRVFSSRKIAISVDSVCLIRGRRFLPHLAQTDLKSNGHSQARQSSGLYGEQPGRRGRQGEVVMATAWRGEDATLFEDEHSLTPAKCDNPRGHPRNHLRLKRQFLEDDDVELCKVPKLPRQYTMEEHGAKIRIDRKVCLQHSHTVERDVSPTRCMSTNCKPKKFIKSMFPAIGWLCTYQWKEWLAKDLIAGATVAIMNVPQGMAYALLGNVPPVVGIYMALFPVLVYALLGTSKHVSMGSFAVVCLMAGNVVTRYATPPELIMTTGNITATANIGSHYTPVQVASAVALLVGIYQLILYVLRFGLLCTLLSETLVSGFTAGAAIHVLTSQLKDVFGIKVEHFHGPLKLIRIYGDIFSKLHTTNLAAVVVSAITVVVLIANNEFLKPLAAKWCIIPVPIELIVVLCGTLVSTYGGIYTTYGLKVVGDIPVGLPEPTLPPFDLFSSI</sequence>
<feature type="transmembrane region" description="Helical" evidence="6">
    <location>
        <begin position="279"/>
        <end position="300"/>
    </location>
</feature>
<feature type="transmembrane region" description="Helical" evidence="6">
    <location>
        <begin position="393"/>
        <end position="417"/>
    </location>
</feature>
<evidence type="ECO:0000256" key="4">
    <source>
        <dbReference type="ARBA" id="ARBA00023136"/>
    </source>
</evidence>
<name>A0A8S9Y4V7_APOLU</name>